<feature type="compositionally biased region" description="Basic and acidic residues" evidence="2">
    <location>
        <begin position="101"/>
        <end position="118"/>
    </location>
</feature>
<accession>A0AA92C259</accession>
<organism evidence="3 4">
    <name type="scientific">Rhizobium rhizogenes</name>
    <name type="common">Agrobacterium rhizogenes</name>
    <dbReference type="NCBI Taxonomy" id="359"/>
    <lineage>
        <taxon>Bacteria</taxon>
        <taxon>Pseudomonadati</taxon>
        <taxon>Pseudomonadota</taxon>
        <taxon>Alphaproteobacteria</taxon>
        <taxon>Hyphomicrobiales</taxon>
        <taxon>Rhizobiaceae</taxon>
        <taxon>Rhizobium/Agrobacterium group</taxon>
        <taxon>Rhizobium</taxon>
    </lineage>
</organism>
<evidence type="ECO:0000313" key="4">
    <source>
        <dbReference type="Proteomes" id="UP000244335"/>
    </source>
</evidence>
<evidence type="ECO:0000313" key="3">
    <source>
        <dbReference type="EMBL" id="PVE53211.1"/>
    </source>
</evidence>
<evidence type="ECO:0000256" key="1">
    <source>
        <dbReference type="SAM" id="Coils"/>
    </source>
</evidence>
<name>A0AA92C259_RHIRH</name>
<feature type="region of interest" description="Disordered" evidence="2">
    <location>
        <begin position="1"/>
        <end position="195"/>
    </location>
</feature>
<feature type="compositionally biased region" description="Low complexity" evidence="2">
    <location>
        <begin position="121"/>
        <end position="148"/>
    </location>
</feature>
<feature type="compositionally biased region" description="Basic residues" evidence="2">
    <location>
        <begin position="1"/>
        <end position="11"/>
    </location>
</feature>
<dbReference type="EMBL" id="QDFR01000004">
    <property type="protein sequence ID" value="PVE53211.1"/>
    <property type="molecule type" value="Genomic_DNA"/>
</dbReference>
<proteinExistence type="predicted"/>
<protein>
    <recommendedName>
        <fullName evidence="5">YbgF trimerisation domain-containing protein</fullName>
    </recommendedName>
</protein>
<evidence type="ECO:0008006" key="5">
    <source>
        <dbReference type="Google" id="ProtNLM"/>
    </source>
</evidence>
<comment type="caution">
    <text evidence="3">The sequence shown here is derived from an EMBL/GenBank/DDBJ whole genome shotgun (WGS) entry which is preliminary data.</text>
</comment>
<feature type="compositionally biased region" description="Low complexity" evidence="2">
    <location>
        <begin position="163"/>
        <end position="185"/>
    </location>
</feature>
<sequence>MVSGKPPRHSKSKTEPVTIDLDAKDVTDVSATKPSTPADTTATSASSDAKPVTEPSTPEPARPATSAADGAKVENPKPIWDQPTKSPIEPEPNVGKPQDASGKDEGPAKTDATVKQEPPKATAAAASTTTSSAASSSAADSAKATSSTFGKDAPKGDPFKPQTTSSTSSSASSASKPSAATTSTSRDAKPQGNSGLIAAGIVGGLIALLAAGSMQYAGVLPSSSADSGSSTELAALKSQVASLQQQIAQAPKGQTADTSALEQRLAVLESSTASGGDASAKISQLETTVSTLQSERDAEDQKIASLTQRLDAAETKINEPRDDVEVARAIASAALKAAIDRGGPFLTELDTLSKVTPDDPAIQALRPFANTGVPTRSELVRRFPDVANAMLTALRPTDPNEGIIDRLANSAMSLVKVRPVGNVEGEGDDAKIARMEDKLQNGDLKGAALEWDALPEAAKTASADYKKSLDARIQVEDLVNSTLNRAVSSTGQQG</sequence>
<dbReference type="RefSeq" id="WP_116494215.1">
    <property type="nucleotide sequence ID" value="NZ_QDFR01000004.1"/>
</dbReference>
<dbReference type="AlphaFoldDB" id="A0AA92C259"/>
<feature type="compositionally biased region" description="Low complexity" evidence="2">
    <location>
        <begin position="30"/>
        <end position="50"/>
    </location>
</feature>
<dbReference type="Proteomes" id="UP000244335">
    <property type="component" value="Unassembled WGS sequence"/>
</dbReference>
<dbReference type="Gene3D" id="1.20.5.340">
    <property type="match status" value="1"/>
</dbReference>
<keyword evidence="1" id="KW-0175">Coiled coil</keyword>
<reference evidence="3 4" key="1">
    <citation type="submission" date="2018-04" db="EMBL/GenBank/DDBJ databases">
        <authorList>
            <person name="Hagen T."/>
        </authorList>
    </citation>
    <scope>NUCLEOTIDE SEQUENCE [LARGE SCALE GENOMIC DNA]</scope>
    <source>
        <strain evidence="3 4">TPD7009</strain>
    </source>
</reference>
<feature type="coiled-coil region" evidence="1">
    <location>
        <begin position="282"/>
        <end position="316"/>
    </location>
</feature>
<evidence type="ECO:0000256" key="2">
    <source>
        <dbReference type="SAM" id="MobiDB-lite"/>
    </source>
</evidence>
<gene>
    <name evidence="3" type="ORF">DC430_14920</name>
</gene>